<dbReference type="EMBL" id="JAAAHW010000091">
    <property type="protein sequence ID" value="KAG0006585.1"/>
    <property type="molecule type" value="Genomic_DNA"/>
</dbReference>
<dbReference type="CDD" id="cd00202">
    <property type="entry name" value="ZnF_GATA"/>
    <property type="match status" value="1"/>
</dbReference>
<sequence length="943" mass="102835">MSSVKDAVTSAPPQEKIPKRPANFTPRQESRHLKSRENDRQALHGPTTDSRDSAAPHASPNHSRQTWTHAAFSKYIPGSDIAEKGHYQLHHHLSHAHTHTSATSGLSLVGVCTVLIDPYTFMDTKFYTAPSPTLDVKSESQLRHQVVMEFKDNPGALWLFPEEASLEFTPANDCKSAQISASFCLPVPVSASVLDKSESGDQDNTKPFYLTITLVIQHATTALREGLELAVKGTKTTVHPSSHKPKDPPSRPHTPSTYSEDPSEILGSGKQSVNNNSSTAKRKHDAMNESQKSLKPKRTKDHDDKTALSKKKTGGVNTSASAGGGSKKNGLSGSSSNPAHQKRCGYCNCTTTPMWRRGPNGPSTLCNACGVKWKHGKILQDVQDTQQTPKSGGTSSNSGSSTTARVTSKPTKNAAQTGNGRHNDGIQAESSASKRRLSSSISSSSSSHATSRRDIDTRSGDKSGSRESNKRSRAAEPERIVPVKKRHSSKAASASPPGPRMVSIHELGDPARTPFEVKKHEYDDEEDEELQLPNGRFESGRNGLVHCDYVAGTTSSSASTISTQSDMAITGLEDDKGLESSTPNVAADDDISWYPRHNSNLDTATFPLQFPTISIAFGPRNAFYSFPNCAVILHENHFQIKLVQAGEKTEIEVWKEGIEGTEFEAVNDDDGVSTIIMKVLLRQYITRFEQELLNPDRNESLIEFQFREQLDGGGPSVKPLLKHWLTTEIPTAPSLSNDSNTSAQAEPESSSQDPVDAIEQNSDNTHQAAESAHTKDDQRLEATDPDLANQGPVTTEQLSEVATEIINLDAQEEKSISGGGHQSIDHKEIETVPTFSASASASVFDNLESASPNKDVETDAIEHKKPDQVDKTVQATTDSEVSVPDNSKGHHQLKDNGLEATKHRKRNFDEDSNTVVEEEHDYVAYKSPFRHTYKVEKAGKEER</sequence>
<dbReference type="PROSITE" id="PS50114">
    <property type="entry name" value="GATA_ZN_FINGER_2"/>
    <property type="match status" value="1"/>
</dbReference>
<dbReference type="Pfam" id="PF00320">
    <property type="entry name" value="GATA"/>
    <property type="match status" value="1"/>
</dbReference>
<feature type="region of interest" description="Disordered" evidence="5">
    <location>
        <begin position="846"/>
        <end position="913"/>
    </location>
</feature>
<comment type="caution">
    <text evidence="7">The sequence shown here is derived from an EMBL/GenBank/DDBJ whole genome shotgun (WGS) entry which is preliminary data.</text>
</comment>
<feature type="compositionally biased region" description="Polar residues" evidence="5">
    <location>
        <begin position="269"/>
        <end position="279"/>
    </location>
</feature>
<dbReference type="OrthoDB" id="2162994at2759"/>
<keyword evidence="3" id="KW-0862">Zinc</keyword>
<feature type="compositionally biased region" description="Polar residues" evidence="5">
    <location>
        <begin position="404"/>
        <end position="420"/>
    </location>
</feature>
<accession>A0A9P6MKK0</accession>
<dbReference type="PANTHER" id="PTHR45658">
    <property type="entry name" value="GATA TRANSCRIPTION FACTOR"/>
    <property type="match status" value="1"/>
</dbReference>
<reference evidence="7" key="1">
    <citation type="journal article" date="2020" name="Fungal Divers.">
        <title>Resolving the Mortierellaceae phylogeny through synthesis of multi-gene phylogenetics and phylogenomics.</title>
        <authorList>
            <person name="Vandepol N."/>
            <person name="Liber J."/>
            <person name="Desiro A."/>
            <person name="Na H."/>
            <person name="Kennedy M."/>
            <person name="Barry K."/>
            <person name="Grigoriev I.V."/>
            <person name="Miller A.N."/>
            <person name="O'Donnell K."/>
            <person name="Stajich J.E."/>
            <person name="Bonito G."/>
        </authorList>
    </citation>
    <scope>NUCLEOTIDE SEQUENCE</scope>
    <source>
        <strain evidence="7">MES-2147</strain>
    </source>
</reference>
<gene>
    <name evidence="7" type="ORF">BGZ65_006370</name>
</gene>
<feature type="compositionally biased region" description="Basic and acidic residues" evidence="5">
    <location>
        <begin position="854"/>
        <end position="870"/>
    </location>
</feature>
<feature type="region of interest" description="Disordered" evidence="5">
    <location>
        <begin position="730"/>
        <end position="796"/>
    </location>
</feature>
<feature type="compositionally biased region" description="Basic and acidic residues" evidence="5">
    <location>
        <begin position="451"/>
        <end position="481"/>
    </location>
</feature>
<dbReference type="InterPro" id="IPR000679">
    <property type="entry name" value="Znf_GATA"/>
</dbReference>
<evidence type="ECO:0000256" key="1">
    <source>
        <dbReference type="ARBA" id="ARBA00022723"/>
    </source>
</evidence>
<dbReference type="GO" id="GO:0006355">
    <property type="term" value="P:regulation of DNA-templated transcription"/>
    <property type="evidence" value="ECO:0007669"/>
    <property type="project" value="InterPro"/>
</dbReference>
<dbReference type="GO" id="GO:0043565">
    <property type="term" value="F:sequence-specific DNA binding"/>
    <property type="evidence" value="ECO:0007669"/>
    <property type="project" value="InterPro"/>
</dbReference>
<dbReference type="InterPro" id="IPR051140">
    <property type="entry name" value="GATA_TF"/>
</dbReference>
<dbReference type="Gene3D" id="3.30.50.10">
    <property type="entry name" value="Erythroid Transcription Factor GATA-1, subunit A"/>
    <property type="match status" value="1"/>
</dbReference>
<feature type="region of interest" description="Disordered" evidence="5">
    <location>
        <begin position="234"/>
        <end position="342"/>
    </location>
</feature>
<feature type="compositionally biased region" description="Polar residues" evidence="5">
    <location>
        <begin position="733"/>
        <end position="768"/>
    </location>
</feature>
<feature type="compositionally biased region" description="Low complexity" evidence="5">
    <location>
        <begin position="391"/>
        <end position="403"/>
    </location>
</feature>
<keyword evidence="1" id="KW-0479">Metal-binding</keyword>
<dbReference type="AlphaFoldDB" id="A0A9P6MKK0"/>
<feature type="compositionally biased region" description="Low complexity" evidence="5">
    <location>
        <begin position="438"/>
        <end position="449"/>
    </location>
</feature>
<dbReference type="SUPFAM" id="SSF57716">
    <property type="entry name" value="Glucocorticoid receptor-like (DNA-binding domain)"/>
    <property type="match status" value="1"/>
</dbReference>
<keyword evidence="8" id="KW-1185">Reference proteome</keyword>
<feature type="domain" description="GATA-type" evidence="6">
    <location>
        <begin position="338"/>
        <end position="374"/>
    </location>
</feature>
<dbReference type="GO" id="GO:0008270">
    <property type="term" value="F:zinc ion binding"/>
    <property type="evidence" value="ECO:0007669"/>
    <property type="project" value="UniProtKB-KW"/>
</dbReference>
<evidence type="ECO:0000259" key="6">
    <source>
        <dbReference type="PROSITE" id="PS50114"/>
    </source>
</evidence>
<evidence type="ECO:0000256" key="5">
    <source>
        <dbReference type="SAM" id="MobiDB-lite"/>
    </source>
</evidence>
<feature type="compositionally biased region" description="Basic and acidic residues" evidence="5">
    <location>
        <begin position="772"/>
        <end position="782"/>
    </location>
</feature>
<evidence type="ECO:0000256" key="4">
    <source>
        <dbReference type="PROSITE-ProRule" id="PRU00094"/>
    </source>
</evidence>
<evidence type="ECO:0000313" key="8">
    <source>
        <dbReference type="Proteomes" id="UP000749646"/>
    </source>
</evidence>
<name>A0A9P6MKK0_9FUNG</name>
<feature type="compositionally biased region" description="Low complexity" evidence="5">
    <location>
        <begin position="328"/>
        <end position="337"/>
    </location>
</feature>
<evidence type="ECO:0000256" key="3">
    <source>
        <dbReference type="ARBA" id="ARBA00022833"/>
    </source>
</evidence>
<feature type="compositionally biased region" description="Basic and acidic residues" evidence="5">
    <location>
        <begin position="892"/>
        <end position="901"/>
    </location>
</feature>
<evidence type="ECO:0000256" key="2">
    <source>
        <dbReference type="ARBA" id="ARBA00022771"/>
    </source>
</evidence>
<feature type="compositionally biased region" description="Basic and acidic residues" evidence="5">
    <location>
        <begin position="28"/>
        <end position="42"/>
    </location>
</feature>
<proteinExistence type="predicted"/>
<protein>
    <recommendedName>
        <fullName evidence="6">GATA-type domain-containing protein</fullName>
    </recommendedName>
</protein>
<feature type="region of interest" description="Disordered" evidence="5">
    <location>
        <begin position="1"/>
        <end position="66"/>
    </location>
</feature>
<dbReference type="Proteomes" id="UP000749646">
    <property type="component" value="Unassembled WGS sequence"/>
</dbReference>
<evidence type="ECO:0000313" key="7">
    <source>
        <dbReference type="EMBL" id="KAG0006585.1"/>
    </source>
</evidence>
<keyword evidence="2 4" id="KW-0863">Zinc-finger</keyword>
<dbReference type="InterPro" id="IPR013088">
    <property type="entry name" value="Znf_NHR/GATA"/>
</dbReference>
<organism evidence="7 8">
    <name type="scientific">Modicella reniformis</name>
    <dbReference type="NCBI Taxonomy" id="1440133"/>
    <lineage>
        <taxon>Eukaryota</taxon>
        <taxon>Fungi</taxon>
        <taxon>Fungi incertae sedis</taxon>
        <taxon>Mucoromycota</taxon>
        <taxon>Mortierellomycotina</taxon>
        <taxon>Mortierellomycetes</taxon>
        <taxon>Mortierellales</taxon>
        <taxon>Mortierellaceae</taxon>
        <taxon>Modicella</taxon>
    </lineage>
</organism>
<feature type="region of interest" description="Disordered" evidence="5">
    <location>
        <begin position="383"/>
        <end position="515"/>
    </location>
</feature>
<dbReference type="SMART" id="SM00401">
    <property type="entry name" value="ZnF_GATA"/>
    <property type="match status" value="1"/>
</dbReference>
<feature type="compositionally biased region" description="Polar residues" evidence="5">
    <location>
        <begin position="871"/>
        <end position="880"/>
    </location>
</feature>